<evidence type="ECO:0000313" key="2">
    <source>
        <dbReference type="Proteomes" id="UP000032142"/>
    </source>
</evidence>
<evidence type="ECO:0000313" key="1">
    <source>
        <dbReference type="EMBL" id="KHG23036.1"/>
    </source>
</evidence>
<sequence>MYYQSNKTSSQLDLIDDIFVFQSVCSFLIFPIRLRICLGSSTNTSCIFVLRSDHIIPLSIS</sequence>
<organism evidence="1 2">
    <name type="scientific">Gossypium arboreum</name>
    <name type="common">Tree cotton</name>
    <name type="synonym">Gossypium nanking</name>
    <dbReference type="NCBI Taxonomy" id="29729"/>
    <lineage>
        <taxon>Eukaryota</taxon>
        <taxon>Viridiplantae</taxon>
        <taxon>Streptophyta</taxon>
        <taxon>Embryophyta</taxon>
        <taxon>Tracheophyta</taxon>
        <taxon>Spermatophyta</taxon>
        <taxon>Magnoliopsida</taxon>
        <taxon>eudicotyledons</taxon>
        <taxon>Gunneridae</taxon>
        <taxon>Pentapetalae</taxon>
        <taxon>rosids</taxon>
        <taxon>malvids</taxon>
        <taxon>Malvales</taxon>
        <taxon>Malvaceae</taxon>
        <taxon>Malvoideae</taxon>
        <taxon>Gossypium</taxon>
    </lineage>
</organism>
<gene>
    <name evidence="1" type="ORF">F383_10616</name>
</gene>
<dbReference type="EMBL" id="KN423634">
    <property type="protein sequence ID" value="KHG23036.1"/>
    <property type="molecule type" value="Genomic_DNA"/>
</dbReference>
<name>A0A0B0PI37_GOSAR</name>
<dbReference type="Proteomes" id="UP000032142">
    <property type="component" value="Unassembled WGS sequence"/>
</dbReference>
<accession>A0A0B0PI37</accession>
<dbReference type="AlphaFoldDB" id="A0A0B0PI37"/>
<keyword evidence="2" id="KW-1185">Reference proteome</keyword>
<protein>
    <submittedName>
        <fullName evidence="1">Uncharacterized protein</fullName>
    </submittedName>
</protein>
<proteinExistence type="predicted"/>
<reference evidence="2" key="1">
    <citation type="submission" date="2014-09" db="EMBL/GenBank/DDBJ databases">
        <authorList>
            <person name="Mudge J."/>
            <person name="Ramaraj T."/>
            <person name="Lindquist I.E."/>
            <person name="Bharti A.K."/>
            <person name="Sundararajan A."/>
            <person name="Cameron C.T."/>
            <person name="Woodward J.E."/>
            <person name="May G.D."/>
            <person name="Brubaker C."/>
            <person name="Broadhvest J."/>
            <person name="Wilkins T.A."/>
        </authorList>
    </citation>
    <scope>NUCLEOTIDE SEQUENCE</scope>
    <source>
        <strain evidence="2">cv. AKA8401</strain>
    </source>
</reference>